<sequence>MNNKKIAYIIYAALVVVAIVLATAYYVNNRTPKVTAPKVIPQTQVADPAALAQAIKITPKEATEVVAEIPKSAPVATYVVAAPDVETAAAETVKAIEKKDDALPAVVAEKSDRTVVTPNVEAQKVDVYKINLNKGHKIKAGVTVLEDKVYPTIGYQAGRVDAMIQLDGAEIKGATVMYTVVQW</sequence>
<feature type="transmembrane region" description="Helical" evidence="1">
    <location>
        <begin position="6"/>
        <end position="27"/>
    </location>
</feature>
<evidence type="ECO:0000313" key="2">
    <source>
        <dbReference type="EMBL" id="VYU06880.1"/>
    </source>
</evidence>
<accession>A0A6N3BQC5</accession>
<protein>
    <submittedName>
        <fullName evidence="2">Uncharacterized protein</fullName>
    </submittedName>
</protein>
<keyword evidence="1" id="KW-0472">Membrane</keyword>
<reference evidence="2" key="1">
    <citation type="submission" date="2019-11" db="EMBL/GenBank/DDBJ databases">
        <authorList>
            <person name="Feng L."/>
        </authorList>
    </citation>
    <scope>NUCLEOTIDE SEQUENCE</scope>
    <source>
        <strain evidence="2">VrattiLFYP33</strain>
    </source>
</reference>
<dbReference type="RefSeq" id="WP_156704701.1">
    <property type="nucleotide sequence ID" value="NZ_CACRUX010000047.1"/>
</dbReference>
<keyword evidence="1" id="KW-1133">Transmembrane helix</keyword>
<evidence type="ECO:0000256" key="1">
    <source>
        <dbReference type="SAM" id="Phobius"/>
    </source>
</evidence>
<dbReference type="EMBL" id="CACRUX010000047">
    <property type="protein sequence ID" value="VYU06880.1"/>
    <property type="molecule type" value="Genomic_DNA"/>
</dbReference>
<proteinExistence type="predicted"/>
<name>A0A6N3BQC5_9FIRM</name>
<dbReference type="AlphaFoldDB" id="A0A6N3BQC5"/>
<gene>
    <name evidence="2" type="ORF">VRLFYP33_01166</name>
</gene>
<organism evidence="2">
    <name type="scientific">Veillonella ratti</name>
    <dbReference type="NCBI Taxonomy" id="103892"/>
    <lineage>
        <taxon>Bacteria</taxon>
        <taxon>Bacillati</taxon>
        <taxon>Bacillota</taxon>
        <taxon>Negativicutes</taxon>
        <taxon>Veillonellales</taxon>
        <taxon>Veillonellaceae</taxon>
        <taxon>Veillonella</taxon>
    </lineage>
</organism>
<keyword evidence="1" id="KW-0812">Transmembrane</keyword>